<keyword evidence="1" id="KW-0238">DNA-binding</keyword>
<dbReference type="OrthoDB" id="5492415at2"/>
<keyword evidence="2" id="KW-0812">Transmembrane</keyword>
<gene>
    <name evidence="4" type="ORF">EOJ36_05940</name>
</gene>
<dbReference type="Proteomes" id="UP000282832">
    <property type="component" value="Unassembled WGS sequence"/>
</dbReference>
<dbReference type="Gene3D" id="1.10.10.60">
    <property type="entry name" value="Homeodomain-like"/>
    <property type="match status" value="1"/>
</dbReference>
<keyword evidence="2" id="KW-1133">Transmembrane helix</keyword>
<keyword evidence="5" id="KW-1185">Reference proteome</keyword>
<dbReference type="GO" id="GO:0043565">
    <property type="term" value="F:sequence-specific DNA binding"/>
    <property type="evidence" value="ECO:0007669"/>
    <property type="project" value="InterPro"/>
</dbReference>
<dbReference type="RefSeq" id="WP_127803321.1">
    <property type="nucleotide sequence ID" value="NZ_SACY01000002.1"/>
</dbReference>
<reference evidence="4 5" key="1">
    <citation type="submission" date="2019-01" db="EMBL/GenBank/DDBJ databases">
        <authorList>
            <person name="Chen W.-M."/>
        </authorList>
    </citation>
    <scope>NUCLEOTIDE SEQUENCE [LARGE SCALE GENOMIC DNA]</scope>
    <source>
        <strain evidence="4 5">FSY-15</strain>
    </source>
</reference>
<name>A0A437PUM1_9BACT</name>
<evidence type="ECO:0000313" key="4">
    <source>
        <dbReference type="EMBL" id="RVU25953.1"/>
    </source>
</evidence>
<dbReference type="AlphaFoldDB" id="A0A437PUM1"/>
<feature type="transmembrane region" description="Helical" evidence="2">
    <location>
        <begin position="6"/>
        <end position="21"/>
    </location>
</feature>
<proteinExistence type="predicted"/>
<dbReference type="GO" id="GO:0003700">
    <property type="term" value="F:DNA-binding transcription factor activity"/>
    <property type="evidence" value="ECO:0007669"/>
    <property type="project" value="InterPro"/>
</dbReference>
<dbReference type="Pfam" id="PF12833">
    <property type="entry name" value="HTH_18"/>
    <property type="match status" value="1"/>
</dbReference>
<dbReference type="PROSITE" id="PS01124">
    <property type="entry name" value="HTH_ARAC_FAMILY_2"/>
    <property type="match status" value="1"/>
</dbReference>
<dbReference type="PANTHER" id="PTHR43280">
    <property type="entry name" value="ARAC-FAMILY TRANSCRIPTIONAL REGULATOR"/>
    <property type="match status" value="1"/>
</dbReference>
<keyword evidence="2" id="KW-0472">Membrane</keyword>
<organism evidence="4 5">
    <name type="scientific">Sandaracinomonas limnophila</name>
    <dbReference type="NCBI Taxonomy" id="1862386"/>
    <lineage>
        <taxon>Bacteria</taxon>
        <taxon>Pseudomonadati</taxon>
        <taxon>Bacteroidota</taxon>
        <taxon>Cytophagia</taxon>
        <taxon>Cytophagales</taxon>
        <taxon>Flectobacillaceae</taxon>
        <taxon>Sandaracinomonas</taxon>
    </lineage>
</organism>
<protein>
    <submittedName>
        <fullName evidence="4">Helix-turn-helix domain-containing protein</fullName>
    </submittedName>
</protein>
<feature type="domain" description="HTH araC/xylS-type" evidence="3">
    <location>
        <begin position="65"/>
        <end position="174"/>
    </location>
</feature>
<evidence type="ECO:0000256" key="2">
    <source>
        <dbReference type="SAM" id="Phobius"/>
    </source>
</evidence>
<evidence type="ECO:0000313" key="5">
    <source>
        <dbReference type="Proteomes" id="UP000282832"/>
    </source>
</evidence>
<dbReference type="InterPro" id="IPR018060">
    <property type="entry name" value="HTH_AraC"/>
</dbReference>
<evidence type="ECO:0000259" key="3">
    <source>
        <dbReference type="PROSITE" id="PS01124"/>
    </source>
</evidence>
<evidence type="ECO:0000256" key="1">
    <source>
        <dbReference type="ARBA" id="ARBA00023125"/>
    </source>
</evidence>
<dbReference type="SMART" id="SM00342">
    <property type="entry name" value="HTH_ARAC"/>
    <property type="match status" value="1"/>
</dbReference>
<dbReference type="PANTHER" id="PTHR43280:SF2">
    <property type="entry name" value="HTH-TYPE TRANSCRIPTIONAL REGULATOR EXSA"/>
    <property type="match status" value="1"/>
</dbReference>
<comment type="caution">
    <text evidence="4">The sequence shown here is derived from an EMBL/GenBank/DDBJ whole genome shotgun (WGS) entry which is preliminary data.</text>
</comment>
<sequence length="174" mass="20325">MHAFSISLIFPIVGIIWYLLEKKHKENNQFSDKYRSSKFTNPILSNNLTTFEALEISTEQISNEEIAAETIDQYFSENEVFLNSQLTAELLSSALHLHSRTIGNSIRRKYGISFRDYINLKRLAYIEKNFLINGDYKKYSLDYIGECAGFGTRQSFYLAVKKHYNCTPKEFFEK</sequence>
<accession>A0A437PUM1</accession>
<dbReference type="EMBL" id="SACY01000002">
    <property type="protein sequence ID" value="RVU25953.1"/>
    <property type="molecule type" value="Genomic_DNA"/>
</dbReference>